<accession>A0AAD4MHR6</accession>
<reference evidence="1" key="1">
    <citation type="submission" date="2022-01" db="EMBL/GenBank/DDBJ databases">
        <title>Genome Sequence Resource for Two Populations of Ditylenchus destructor, the Migratory Endoparasitic Phytonematode.</title>
        <authorList>
            <person name="Zhang H."/>
            <person name="Lin R."/>
            <person name="Xie B."/>
        </authorList>
    </citation>
    <scope>NUCLEOTIDE SEQUENCE</scope>
    <source>
        <strain evidence="1">BazhouSP</strain>
    </source>
</reference>
<organism evidence="1 2">
    <name type="scientific">Ditylenchus destructor</name>
    <dbReference type="NCBI Taxonomy" id="166010"/>
    <lineage>
        <taxon>Eukaryota</taxon>
        <taxon>Metazoa</taxon>
        <taxon>Ecdysozoa</taxon>
        <taxon>Nematoda</taxon>
        <taxon>Chromadorea</taxon>
        <taxon>Rhabditida</taxon>
        <taxon>Tylenchina</taxon>
        <taxon>Tylenchomorpha</taxon>
        <taxon>Sphaerularioidea</taxon>
        <taxon>Anguinidae</taxon>
        <taxon>Anguininae</taxon>
        <taxon>Ditylenchus</taxon>
    </lineage>
</organism>
<name>A0AAD4MHR6_9BILA</name>
<comment type="caution">
    <text evidence="1">The sequence shown here is derived from an EMBL/GenBank/DDBJ whole genome shotgun (WGS) entry which is preliminary data.</text>
</comment>
<keyword evidence="2" id="KW-1185">Reference proteome</keyword>
<evidence type="ECO:0000313" key="1">
    <source>
        <dbReference type="EMBL" id="KAI1695735.1"/>
    </source>
</evidence>
<dbReference type="Proteomes" id="UP001201812">
    <property type="component" value="Unassembled WGS sequence"/>
</dbReference>
<dbReference type="EMBL" id="JAKKPZ010000377">
    <property type="protein sequence ID" value="KAI1695735.1"/>
    <property type="molecule type" value="Genomic_DNA"/>
</dbReference>
<sequence>MFDLVRAKLESQIFYMGHYSKKAPSDMFHGIVNSLFHTPKYHAALNCITSWAKNQQKIDVSNVDDLLKKLEESDGEIKKIDAEIANENPELVGSAKAASIKWRRKEFGRGKWRFEFAPKHNCMPKGLKGTAENF</sequence>
<dbReference type="AlphaFoldDB" id="A0AAD4MHR6"/>
<evidence type="ECO:0000313" key="2">
    <source>
        <dbReference type="Proteomes" id="UP001201812"/>
    </source>
</evidence>
<protein>
    <submittedName>
        <fullName evidence="1">Uncharacterized protein</fullName>
    </submittedName>
</protein>
<gene>
    <name evidence="1" type="ORF">DdX_19418</name>
</gene>
<proteinExistence type="predicted"/>